<dbReference type="Pfam" id="PF01323">
    <property type="entry name" value="DSBA"/>
    <property type="match status" value="1"/>
</dbReference>
<dbReference type="SUPFAM" id="SSF52833">
    <property type="entry name" value="Thioredoxin-like"/>
    <property type="match status" value="1"/>
</dbReference>
<dbReference type="AlphaFoldDB" id="A0A3S2WVI2"/>
<evidence type="ECO:0000313" key="3">
    <source>
        <dbReference type="Proteomes" id="UP000287447"/>
    </source>
</evidence>
<dbReference type="CDD" id="cd03024">
    <property type="entry name" value="DsbA_FrnE"/>
    <property type="match status" value="1"/>
</dbReference>
<dbReference type="Proteomes" id="UP000287447">
    <property type="component" value="Unassembled WGS sequence"/>
</dbReference>
<organism evidence="2 3">
    <name type="scientific">Hwanghaeella grinnelliae</name>
    <dbReference type="NCBI Taxonomy" id="2500179"/>
    <lineage>
        <taxon>Bacteria</taxon>
        <taxon>Pseudomonadati</taxon>
        <taxon>Pseudomonadota</taxon>
        <taxon>Alphaproteobacteria</taxon>
        <taxon>Rhodospirillales</taxon>
        <taxon>Rhodospirillaceae</taxon>
        <taxon>Hwanghaeella</taxon>
    </lineage>
</organism>
<feature type="domain" description="DSBA-like thioredoxin" evidence="1">
    <location>
        <begin position="3"/>
        <end position="200"/>
    </location>
</feature>
<protein>
    <submittedName>
        <fullName evidence="2">DsbA family oxidoreductase</fullName>
    </submittedName>
</protein>
<dbReference type="GO" id="GO:0016491">
    <property type="term" value="F:oxidoreductase activity"/>
    <property type="evidence" value="ECO:0007669"/>
    <property type="project" value="InterPro"/>
</dbReference>
<accession>A0A3S2WVI2</accession>
<dbReference type="RefSeq" id="WP_127764803.1">
    <property type="nucleotide sequence ID" value="NZ_SADE01000001.1"/>
</dbReference>
<dbReference type="PANTHER" id="PTHR13887:SF41">
    <property type="entry name" value="THIOREDOXIN SUPERFAMILY PROTEIN"/>
    <property type="match status" value="1"/>
</dbReference>
<dbReference type="PANTHER" id="PTHR13887">
    <property type="entry name" value="GLUTATHIONE S-TRANSFERASE KAPPA"/>
    <property type="match status" value="1"/>
</dbReference>
<keyword evidence="3" id="KW-1185">Reference proteome</keyword>
<sequence>MLVDIFSDPICPWCFIGKKRLTEALALRPDLPVTIRWRAFQLNPDMPAEGMDRQTYLNVKFGGTDRASQIYGRIRDVGTSVGIDFQFDKIEMTPNTVPAHRLIRFAQRPDIDKANEVTDLLFDAYFLNGELIGKLDTLLDIGEKAGIDRAALKAYFETDEDADEILAEDQHARRLGIGGVPCFIVDGKYALSGAQEAESFLPIFDMAAQEAAQEPATPA</sequence>
<dbReference type="EMBL" id="SADE01000001">
    <property type="protein sequence ID" value="RVU39432.1"/>
    <property type="molecule type" value="Genomic_DNA"/>
</dbReference>
<dbReference type="OrthoDB" id="9799122at2"/>
<comment type="caution">
    <text evidence="2">The sequence shown here is derived from an EMBL/GenBank/DDBJ whole genome shotgun (WGS) entry which is preliminary data.</text>
</comment>
<evidence type="ECO:0000259" key="1">
    <source>
        <dbReference type="Pfam" id="PF01323"/>
    </source>
</evidence>
<evidence type="ECO:0000313" key="2">
    <source>
        <dbReference type="EMBL" id="RVU39432.1"/>
    </source>
</evidence>
<dbReference type="Gene3D" id="3.40.30.10">
    <property type="entry name" value="Glutaredoxin"/>
    <property type="match status" value="1"/>
</dbReference>
<gene>
    <name evidence="2" type="ORF">EOI86_09400</name>
</gene>
<dbReference type="InterPro" id="IPR036249">
    <property type="entry name" value="Thioredoxin-like_sf"/>
</dbReference>
<reference evidence="3" key="1">
    <citation type="submission" date="2019-01" db="EMBL/GenBank/DDBJ databases">
        <title>Gri0909 isolated from a small marine red alga.</title>
        <authorList>
            <person name="Kim J."/>
            <person name="Jeong S.E."/>
            <person name="Jeon C.O."/>
        </authorList>
    </citation>
    <scope>NUCLEOTIDE SEQUENCE [LARGE SCALE GENOMIC DNA]</scope>
    <source>
        <strain evidence="3">Gri0909</strain>
    </source>
</reference>
<dbReference type="InterPro" id="IPR001853">
    <property type="entry name" value="DSBA-like_thioredoxin_dom"/>
</dbReference>
<proteinExistence type="predicted"/>
<name>A0A3S2WVI2_9PROT</name>